<dbReference type="PROSITE" id="PS01124">
    <property type="entry name" value="HTH_ARAC_FAMILY_2"/>
    <property type="match status" value="1"/>
</dbReference>
<reference evidence="5 6" key="1">
    <citation type="submission" date="2017-08" db="EMBL/GenBank/DDBJ databases">
        <authorList>
            <person name="de Groot N.N."/>
        </authorList>
    </citation>
    <scope>NUCLEOTIDE SEQUENCE [LARGE SCALE GENOMIC DNA]</scope>
    <source>
        <strain evidence="5 6">USBA 352</strain>
    </source>
</reference>
<keyword evidence="1" id="KW-0805">Transcription regulation</keyword>
<sequence>MSKRTSTRRDLAAPVVHLASGRDLPDPHTPGMNAPADCGVVFLHRPAPPSLRPFYTELATYEETGGFTIRQIETASLSVPLIISYGTPFRIRLGQTPIAGDEQPSFIAGLDTSRVFIASSGRAACLQVNLTPIGAQRLLGIPASEFAARMVSLDDLAHPQISELRRQLEDIEDWNARLDCAERFLARRLGAAAAEPVSSLVDVAFGLIASGAVRRIDELATRIGWSRKHLTDRFSREFGFSPKTVARIARFNRAQALAREAMRPDWADIAFAGGYADQAHMIREFEDFAGLTPSAWWRSLDKLGSATWHDQPAR</sequence>
<dbReference type="InterPro" id="IPR050204">
    <property type="entry name" value="AraC_XylS_family_regulators"/>
</dbReference>
<dbReference type="SUPFAM" id="SSF46689">
    <property type="entry name" value="Homeodomain-like"/>
    <property type="match status" value="1"/>
</dbReference>
<evidence type="ECO:0000256" key="3">
    <source>
        <dbReference type="ARBA" id="ARBA00023163"/>
    </source>
</evidence>
<keyword evidence="3" id="KW-0804">Transcription</keyword>
<dbReference type="Gene3D" id="1.10.10.60">
    <property type="entry name" value="Homeodomain-like"/>
    <property type="match status" value="1"/>
</dbReference>
<dbReference type="PANTHER" id="PTHR46796:SF15">
    <property type="entry name" value="BLL1074 PROTEIN"/>
    <property type="match status" value="1"/>
</dbReference>
<dbReference type="STRING" id="538381.GCA_001696535_00020"/>
<evidence type="ECO:0000256" key="1">
    <source>
        <dbReference type="ARBA" id="ARBA00023015"/>
    </source>
</evidence>
<organism evidence="5 6">
    <name type="scientific">Stappia indica</name>
    <dbReference type="NCBI Taxonomy" id="538381"/>
    <lineage>
        <taxon>Bacteria</taxon>
        <taxon>Pseudomonadati</taxon>
        <taxon>Pseudomonadota</taxon>
        <taxon>Alphaproteobacteria</taxon>
        <taxon>Hyphomicrobiales</taxon>
        <taxon>Stappiaceae</taxon>
        <taxon>Stappia</taxon>
    </lineage>
</organism>
<dbReference type="OrthoDB" id="9793400at2"/>
<dbReference type="RefSeq" id="WP_097174708.1">
    <property type="nucleotide sequence ID" value="NZ_OBML01000004.1"/>
</dbReference>
<dbReference type="SMART" id="SM00342">
    <property type="entry name" value="HTH_ARAC"/>
    <property type="match status" value="1"/>
</dbReference>
<dbReference type="GO" id="GO:0043565">
    <property type="term" value="F:sequence-specific DNA binding"/>
    <property type="evidence" value="ECO:0007669"/>
    <property type="project" value="InterPro"/>
</dbReference>
<dbReference type="Proteomes" id="UP000219331">
    <property type="component" value="Unassembled WGS sequence"/>
</dbReference>
<accession>A0A285SA68</accession>
<dbReference type="InterPro" id="IPR009057">
    <property type="entry name" value="Homeodomain-like_sf"/>
</dbReference>
<dbReference type="PANTHER" id="PTHR46796">
    <property type="entry name" value="HTH-TYPE TRANSCRIPTIONAL ACTIVATOR RHAS-RELATED"/>
    <property type="match status" value="1"/>
</dbReference>
<dbReference type="EMBL" id="OBML01000004">
    <property type="protein sequence ID" value="SOC04380.1"/>
    <property type="molecule type" value="Genomic_DNA"/>
</dbReference>
<evidence type="ECO:0000259" key="4">
    <source>
        <dbReference type="PROSITE" id="PS01124"/>
    </source>
</evidence>
<gene>
    <name evidence="5" type="ORF">SAMN05421512_104373</name>
</gene>
<evidence type="ECO:0000256" key="2">
    <source>
        <dbReference type="ARBA" id="ARBA00023125"/>
    </source>
</evidence>
<keyword evidence="2" id="KW-0238">DNA-binding</keyword>
<keyword evidence="6" id="KW-1185">Reference proteome</keyword>
<dbReference type="Pfam" id="PF12833">
    <property type="entry name" value="HTH_18"/>
    <property type="match status" value="1"/>
</dbReference>
<feature type="domain" description="HTH araC/xylS-type" evidence="4">
    <location>
        <begin position="215"/>
        <end position="299"/>
    </location>
</feature>
<dbReference type="InterPro" id="IPR018060">
    <property type="entry name" value="HTH_AraC"/>
</dbReference>
<dbReference type="GO" id="GO:0003700">
    <property type="term" value="F:DNA-binding transcription factor activity"/>
    <property type="evidence" value="ECO:0007669"/>
    <property type="project" value="InterPro"/>
</dbReference>
<evidence type="ECO:0000313" key="5">
    <source>
        <dbReference type="EMBL" id="SOC04380.1"/>
    </source>
</evidence>
<proteinExistence type="predicted"/>
<evidence type="ECO:0000313" key="6">
    <source>
        <dbReference type="Proteomes" id="UP000219331"/>
    </source>
</evidence>
<dbReference type="AlphaFoldDB" id="A0A285SA68"/>
<name>A0A285SA68_9HYPH</name>
<protein>
    <submittedName>
        <fullName evidence="5">Helix-turn-helix domain-containing protein</fullName>
    </submittedName>
</protein>